<dbReference type="PROSITE" id="PS01090">
    <property type="entry name" value="TATD_2"/>
    <property type="match status" value="1"/>
</dbReference>
<dbReference type="Gene3D" id="3.20.20.140">
    <property type="entry name" value="Metal-dependent hydrolases"/>
    <property type="match status" value="1"/>
</dbReference>
<keyword evidence="2 4" id="KW-0479">Metal-binding</keyword>
<evidence type="ECO:0000313" key="5">
    <source>
        <dbReference type="EMBL" id="TIC83345.1"/>
    </source>
</evidence>
<organism evidence="5 6">
    <name type="scientific">Crenobacter intestini</name>
    <dbReference type="NCBI Taxonomy" id="2563443"/>
    <lineage>
        <taxon>Bacteria</taxon>
        <taxon>Pseudomonadati</taxon>
        <taxon>Pseudomonadota</taxon>
        <taxon>Betaproteobacteria</taxon>
        <taxon>Neisseriales</taxon>
        <taxon>Neisseriaceae</taxon>
        <taxon>Crenobacter</taxon>
    </lineage>
</organism>
<evidence type="ECO:0000256" key="1">
    <source>
        <dbReference type="ARBA" id="ARBA00009275"/>
    </source>
</evidence>
<keyword evidence="3" id="KW-0378">Hydrolase</keyword>
<dbReference type="PROSITE" id="PS01137">
    <property type="entry name" value="TATD_1"/>
    <property type="match status" value="1"/>
</dbReference>
<evidence type="ECO:0000256" key="4">
    <source>
        <dbReference type="PIRSR" id="PIRSR005902-1"/>
    </source>
</evidence>
<dbReference type="GO" id="GO:0046872">
    <property type="term" value="F:metal ion binding"/>
    <property type="evidence" value="ECO:0007669"/>
    <property type="project" value="UniProtKB-KW"/>
</dbReference>
<dbReference type="Proteomes" id="UP000308891">
    <property type="component" value="Unassembled WGS sequence"/>
</dbReference>
<feature type="binding site" evidence="4">
    <location>
        <position position="12"/>
    </location>
    <ligand>
        <name>a divalent metal cation</name>
        <dbReference type="ChEBI" id="CHEBI:60240"/>
        <label>1</label>
    </ligand>
</feature>
<protein>
    <submittedName>
        <fullName evidence="5">TatD family deoxyribonuclease</fullName>
    </submittedName>
</protein>
<dbReference type="EMBL" id="STGJ01000007">
    <property type="protein sequence ID" value="TIC83345.1"/>
    <property type="molecule type" value="Genomic_DNA"/>
</dbReference>
<dbReference type="CDD" id="cd01310">
    <property type="entry name" value="TatD_DNAse"/>
    <property type="match status" value="1"/>
</dbReference>
<dbReference type="OrthoDB" id="9810005at2"/>
<name>A0A4T0UXC1_9NEIS</name>
<comment type="similarity">
    <text evidence="1">Belongs to the metallo-dependent hydrolases superfamily. TatD-type hydrolase family.</text>
</comment>
<dbReference type="PANTHER" id="PTHR46124:SF2">
    <property type="entry name" value="D-AMINOACYL-TRNA DEACYLASE"/>
    <property type="match status" value="1"/>
</dbReference>
<accession>A0A4T0UXC1</accession>
<dbReference type="InterPro" id="IPR032466">
    <property type="entry name" value="Metal_Hydrolase"/>
</dbReference>
<dbReference type="GO" id="GO:0016788">
    <property type="term" value="F:hydrolase activity, acting on ester bonds"/>
    <property type="evidence" value="ECO:0007669"/>
    <property type="project" value="InterPro"/>
</dbReference>
<feature type="binding site" evidence="4">
    <location>
        <position position="133"/>
    </location>
    <ligand>
        <name>a divalent metal cation</name>
        <dbReference type="ChEBI" id="CHEBI:60240"/>
        <label>2</label>
    </ligand>
</feature>
<dbReference type="InterPro" id="IPR001130">
    <property type="entry name" value="TatD-like"/>
</dbReference>
<dbReference type="SUPFAM" id="SSF51556">
    <property type="entry name" value="Metallo-dependent hydrolases"/>
    <property type="match status" value="1"/>
</dbReference>
<dbReference type="PIRSF" id="PIRSF005902">
    <property type="entry name" value="DNase_TatD"/>
    <property type="match status" value="1"/>
</dbReference>
<evidence type="ECO:0000313" key="6">
    <source>
        <dbReference type="Proteomes" id="UP000308891"/>
    </source>
</evidence>
<feature type="binding site" evidence="4">
    <location>
        <position position="206"/>
    </location>
    <ligand>
        <name>a divalent metal cation</name>
        <dbReference type="ChEBI" id="CHEBI:60240"/>
        <label>1</label>
    </ligand>
</feature>
<evidence type="ECO:0000256" key="3">
    <source>
        <dbReference type="ARBA" id="ARBA00022801"/>
    </source>
</evidence>
<evidence type="ECO:0000256" key="2">
    <source>
        <dbReference type="ARBA" id="ARBA00022723"/>
    </source>
</evidence>
<feature type="binding site" evidence="4">
    <location>
        <position position="97"/>
    </location>
    <ligand>
        <name>a divalent metal cation</name>
        <dbReference type="ChEBI" id="CHEBI:60240"/>
        <label>1</label>
    </ligand>
</feature>
<comment type="caution">
    <text evidence="5">The sequence shown here is derived from an EMBL/GenBank/DDBJ whole genome shotgun (WGS) entry which is preliminary data.</text>
</comment>
<dbReference type="PANTHER" id="PTHR46124">
    <property type="entry name" value="D-AMINOACYL-TRNA DEACYLASE"/>
    <property type="match status" value="1"/>
</dbReference>
<proteinExistence type="inferred from homology"/>
<sequence length="269" mass="28720">MLCSMPELIDTHCHLDAAEFDGTQGAVVGRARAAGVAQIVVPAVAADNFDAVLALRSRYGCPVALGLHPIYLNQHTAAHLALLDNLLEAERPVAVGEIGLDFWQEGLDPAQQEALLAAQLKLARRHDLPVLLHVRRAQDRVLKYLRQYPVPGGIAHAFNGSVQQAEAFIALGFCLGFGGAMSYSGSTRIRQLAATLPLDALVLETDAPDMRPEWAQGVPNEPANVAHYATLLASLRGVPLDTIAEITSQNAKRVLRLSAAAPVDLGKPV</sequence>
<dbReference type="Pfam" id="PF01026">
    <property type="entry name" value="TatD_DNase"/>
    <property type="match status" value="1"/>
</dbReference>
<feature type="binding site" evidence="4">
    <location>
        <position position="14"/>
    </location>
    <ligand>
        <name>a divalent metal cation</name>
        <dbReference type="ChEBI" id="CHEBI:60240"/>
        <label>1</label>
    </ligand>
</feature>
<dbReference type="FunFam" id="3.20.20.140:FF:000005">
    <property type="entry name" value="TatD family hydrolase"/>
    <property type="match status" value="1"/>
</dbReference>
<dbReference type="AlphaFoldDB" id="A0A4T0UXC1"/>
<keyword evidence="6" id="KW-1185">Reference proteome</keyword>
<gene>
    <name evidence="5" type="ORF">E5K04_07230</name>
</gene>
<feature type="binding site" evidence="4">
    <location>
        <position position="156"/>
    </location>
    <ligand>
        <name>a divalent metal cation</name>
        <dbReference type="ChEBI" id="CHEBI:60240"/>
        <label>2</label>
    </ligand>
</feature>
<dbReference type="InterPro" id="IPR018228">
    <property type="entry name" value="DNase_TatD-rel_CS"/>
</dbReference>
<dbReference type="PROSITE" id="PS01091">
    <property type="entry name" value="TATD_3"/>
    <property type="match status" value="1"/>
</dbReference>
<reference evidence="5 6" key="1">
    <citation type="submission" date="2019-04" db="EMBL/GenBank/DDBJ databases">
        <title>Crenobacter sp. nov.</title>
        <authorList>
            <person name="Shi S."/>
        </authorList>
    </citation>
    <scope>NUCLEOTIDE SEQUENCE [LARGE SCALE GENOMIC DNA]</scope>
    <source>
        <strain evidence="5 6">GY 70310</strain>
    </source>
</reference>